<feature type="transmembrane region" description="Helical" evidence="3">
    <location>
        <begin position="241"/>
        <end position="259"/>
    </location>
</feature>
<name>A0ABR8UG38_9GAMM</name>
<dbReference type="Gene3D" id="3.30.70.270">
    <property type="match status" value="1"/>
</dbReference>
<dbReference type="Pfam" id="PF00990">
    <property type="entry name" value="GGDEF"/>
    <property type="match status" value="1"/>
</dbReference>
<feature type="transmembrane region" description="Helical" evidence="3">
    <location>
        <begin position="297"/>
        <end position="318"/>
    </location>
</feature>
<dbReference type="Proteomes" id="UP000647183">
    <property type="component" value="Unassembled WGS sequence"/>
</dbReference>
<dbReference type="CDD" id="cd01949">
    <property type="entry name" value="GGDEF"/>
    <property type="match status" value="1"/>
</dbReference>
<evidence type="ECO:0000313" key="6">
    <source>
        <dbReference type="EMBL" id="MBD7986994.1"/>
    </source>
</evidence>
<dbReference type="InterPro" id="IPR000160">
    <property type="entry name" value="GGDEF_dom"/>
</dbReference>
<dbReference type="InterPro" id="IPR043128">
    <property type="entry name" value="Rev_trsase/Diguanyl_cyclase"/>
</dbReference>
<dbReference type="SMART" id="SM00267">
    <property type="entry name" value="GGDEF"/>
    <property type="match status" value="1"/>
</dbReference>
<evidence type="ECO:0000259" key="5">
    <source>
        <dbReference type="PROSITE" id="PS50887"/>
    </source>
</evidence>
<evidence type="ECO:0000256" key="3">
    <source>
        <dbReference type="SAM" id="Phobius"/>
    </source>
</evidence>
<dbReference type="Pfam" id="PF07695">
    <property type="entry name" value="7TMR-DISM_7TM"/>
    <property type="match status" value="1"/>
</dbReference>
<dbReference type="EMBL" id="JACSQJ010000001">
    <property type="protein sequence ID" value="MBD7986994.1"/>
    <property type="molecule type" value="Genomic_DNA"/>
</dbReference>
<evidence type="ECO:0000256" key="1">
    <source>
        <dbReference type="ARBA" id="ARBA00012528"/>
    </source>
</evidence>
<feature type="chain" id="PRO_5045441042" description="diguanylate cyclase" evidence="4">
    <location>
        <begin position="32"/>
        <end position="578"/>
    </location>
</feature>
<feature type="domain" description="GGDEF" evidence="5">
    <location>
        <begin position="424"/>
        <end position="556"/>
    </location>
</feature>
<evidence type="ECO:0000256" key="4">
    <source>
        <dbReference type="SAM" id="SignalP"/>
    </source>
</evidence>
<feature type="transmembrane region" description="Helical" evidence="3">
    <location>
        <begin position="203"/>
        <end position="221"/>
    </location>
</feature>
<protein>
    <recommendedName>
        <fullName evidence="1">diguanylate cyclase</fullName>
        <ecNumber evidence="1">2.7.7.65</ecNumber>
    </recommendedName>
</protein>
<reference evidence="6 7" key="1">
    <citation type="submission" date="2020-08" db="EMBL/GenBank/DDBJ databases">
        <title>A Genomic Blueprint of the Chicken Gut Microbiome.</title>
        <authorList>
            <person name="Gilroy R."/>
            <person name="Ravi A."/>
            <person name="Getino M."/>
            <person name="Pursley I."/>
            <person name="Horton D.L."/>
            <person name="Alikhan N.-F."/>
            <person name="Baker D."/>
            <person name="Gharbi K."/>
            <person name="Hall N."/>
            <person name="Watson M."/>
            <person name="Adriaenssens E.M."/>
            <person name="Foster-Nyarko E."/>
            <person name="Jarju S."/>
            <person name="Secka A."/>
            <person name="Antonio M."/>
            <person name="Oren A."/>
            <person name="Chaudhuri R."/>
            <person name="La Ragione R.M."/>
            <person name="Hildebrand F."/>
            <person name="Pallen M.J."/>
        </authorList>
    </citation>
    <scope>NUCLEOTIDE SEQUENCE [LARGE SCALE GENOMIC DNA]</scope>
    <source>
        <strain evidence="6 7">Sa2BVA3</strain>
    </source>
</reference>
<dbReference type="InterPro" id="IPR011623">
    <property type="entry name" value="7TMR_DISM_rcpt_extracell_dom1"/>
</dbReference>
<comment type="caution">
    <text evidence="6">The sequence shown here is derived from an EMBL/GenBank/DDBJ whole genome shotgun (WGS) entry which is preliminary data.</text>
</comment>
<feature type="transmembrane region" description="Helical" evidence="3">
    <location>
        <begin position="174"/>
        <end position="196"/>
    </location>
</feature>
<dbReference type="SUPFAM" id="SSF55073">
    <property type="entry name" value="Nucleotide cyclase"/>
    <property type="match status" value="1"/>
</dbReference>
<dbReference type="PANTHER" id="PTHR45138">
    <property type="entry name" value="REGULATORY COMPONENTS OF SENSORY TRANSDUCTION SYSTEM"/>
    <property type="match status" value="1"/>
</dbReference>
<keyword evidence="7" id="KW-1185">Reference proteome</keyword>
<dbReference type="PROSITE" id="PS50887">
    <property type="entry name" value="GGDEF"/>
    <property type="match status" value="1"/>
</dbReference>
<dbReference type="RefSeq" id="WP_191728227.1">
    <property type="nucleotide sequence ID" value="NZ_JACSQJ010000001.1"/>
</dbReference>
<evidence type="ECO:0000256" key="2">
    <source>
        <dbReference type="ARBA" id="ARBA00034247"/>
    </source>
</evidence>
<sequence length="578" mass="61952">MGIGDASRGSWWRSFWLCLLLLCAPFANASAAPLVLQFLAGDAEPAEVLSGALDARLGAPLQGGIKRQEHPVGWWRITVPGGLAAEGEPRLLLEQPFLNRVDAWVPGRQGPTRHALYGAHADPGHSARALVIELPHGIPEGEAVWLRVHTGSLMAMHPTIDNAAQVRADDLAYVAWRMFVLTVLAVLSLLAFAFCAGTGETSFAWFGAMLGFATLYLVAIGGDARLVPGADAMFSSTRANAIIAGLGVLCSNMFQRDYLDLRRKLPWLDRLLRGGSALVALGCLGCALGDWRGFWHLVNGGLVLSAIFLLVGSTVLALRRDRAGRVVMASWLPLMVFISLTATGTGMLGLWDSPRWLPQALAGSFALASLLLSIGLADKLLELRRDRDHASARAHADELTGLLNRAGIESELARVVQAAQRGGQAMSIAFIDLDHFKPINDAHGHGVGDQCLRIVSQRIRNQLRGDDVIGRYGGDEFLVVLPATAAGEALGIARRMLDSVRQRPLTIGELRLDAGLSIGVAERLHGEPIESLVERADAALYSSKQAGRSRVTVARTEPAPGQDAVPIINRRDGGVTWG</sequence>
<feature type="signal peptide" evidence="4">
    <location>
        <begin position="1"/>
        <end position="31"/>
    </location>
</feature>
<keyword evidence="3" id="KW-0472">Membrane</keyword>
<dbReference type="NCBIfam" id="TIGR00254">
    <property type="entry name" value="GGDEF"/>
    <property type="match status" value="1"/>
</dbReference>
<keyword evidence="4" id="KW-0732">Signal</keyword>
<dbReference type="EC" id="2.7.7.65" evidence="1"/>
<dbReference type="InterPro" id="IPR029787">
    <property type="entry name" value="Nucleotide_cyclase"/>
</dbReference>
<feature type="transmembrane region" description="Helical" evidence="3">
    <location>
        <begin position="330"/>
        <end position="350"/>
    </location>
</feature>
<dbReference type="PANTHER" id="PTHR45138:SF9">
    <property type="entry name" value="DIGUANYLATE CYCLASE DGCM-RELATED"/>
    <property type="match status" value="1"/>
</dbReference>
<feature type="transmembrane region" description="Helical" evidence="3">
    <location>
        <begin position="271"/>
        <end position="291"/>
    </location>
</feature>
<evidence type="ECO:0000313" key="7">
    <source>
        <dbReference type="Proteomes" id="UP000647183"/>
    </source>
</evidence>
<organism evidence="6 7">
    <name type="scientific">Luteimonas colneyensis</name>
    <dbReference type="NCBI Taxonomy" id="2762230"/>
    <lineage>
        <taxon>Bacteria</taxon>
        <taxon>Pseudomonadati</taxon>
        <taxon>Pseudomonadota</taxon>
        <taxon>Gammaproteobacteria</taxon>
        <taxon>Lysobacterales</taxon>
        <taxon>Lysobacteraceae</taxon>
        <taxon>Luteimonas</taxon>
    </lineage>
</organism>
<dbReference type="InterPro" id="IPR050469">
    <property type="entry name" value="Diguanylate_Cyclase"/>
</dbReference>
<keyword evidence="3" id="KW-1133">Transmembrane helix</keyword>
<gene>
    <name evidence="6" type="ORF">H9645_02995</name>
</gene>
<proteinExistence type="predicted"/>
<accession>A0ABR8UG38</accession>
<comment type="catalytic activity">
    <reaction evidence="2">
        <text>2 GTP = 3',3'-c-di-GMP + 2 diphosphate</text>
        <dbReference type="Rhea" id="RHEA:24898"/>
        <dbReference type="ChEBI" id="CHEBI:33019"/>
        <dbReference type="ChEBI" id="CHEBI:37565"/>
        <dbReference type="ChEBI" id="CHEBI:58805"/>
        <dbReference type="EC" id="2.7.7.65"/>
    </reaction>
</comment>
<feature type="transmembrane region" description="Helical" evidence="3">
    <location>
        <begin position="356"/>
        <end position="377"/>
    </location>
</feature>
<keyword evidence="3" id="KW-0812">Transmembrane</keyword>